<dbReference type="RefSeq" id="XP_015273681.1">
    <property type="nucleotide sequence ID" value="XM_015418195.1"/>
</dbReference>
<dbReference type="Proteomes" id="UP000694871">
    <property type="component" value="Unplaced"/>
</dbReference>
<proteinExistence type="predicted"/>
<feature type="region of interest" description="Disordered" evidence="1">
    <location>
        <begin position="1"/>
        <end position="33"/>
    </location>
</feature>
<feature type="compositionally biased region" description="Polar residues" evidence="1">
    <location>
        <begin position="1"/>
        <end position="11"/>
    </location>
</feature>
<keyword evidence="2" id="KW-1185">Reference proteome</keyword>
<reference evidence="3" key="1">
    <citation type="submission" date="2025-08" db="UniProtKB">
        <authorList>
            <consortium name="RefSeq"/>
        </authorList>
    </citation>
    <scope>IDENTIFICATION</scope>
</reference>
<dbReference type="PANTHER" id="PTHR14787">
    <property type="entry name" value="C10ORF188 FAMILY MEMBER"/>
    <property type="match status" value="1"/>
</dbReference>
<dbReference type="InterPro" id="IPR028043">
    <property type="entry name" value="PAAT-like"/>
</dbReference>
<dbReference type="GeneID" id="107116295"/>
<gene>
    <name evidence="3" type="primary">LOC107116295</name>
</gene>
<evidence type="ECO:0000256" key="1">
    <source>
        <dbReference type="SAM" id="MobiDB-lite"/>
    </source>
</evidence>
<dbReference type="PANTHER" id="PTHR14787:SF1">
    <property type="entry name" value="ATPASE PAAT"/>
    <property type="match status" value="1"/>
</dbReference>
<protein>
    <submittedName>
        <fullName evidence="3">Uncharacterized protein C10orf88 homolog</fullName>
    </submittedName>
</protein>
<organism evidence="2 3">
    <name type="scientific">Gekko japonicus</name>
    <name type="common">Schlegel's Japanese gecko</name>
    <dbReference type="NCBI Taxonomy" id="146911"/>
    <lineage>
        <taxon>Eukaryota</taxon>
        <taxon>Metazoa</taxon>
        <taxon>Chordata</taxon>
        <taxon>Craniata</taxon>
        <taxon>Vertebrata</taxon>
        <taxon>Euteleostomi</taxon>
        <taxon>Lepidosauria</taxon>
        <taxon>Squamata</taxon>
        <taxon>Bifurcata</taxon>
        <taxon>Gekkota</taxon>
        <taxon>Gekkonidae</taxon>
        <taxon>Gekkoninae</taxon>
        <taxon>Gekko</taxon>
    </lineage>
</organism>
<accession>A0ABM1KIZ4</accession>
<dbReference type="Pfam" id="PF14958">
    <property type="entry name" value="PAAT-like"/>
    <property type="match status" value="1"/>
</dbReference>
<sequence length="456" mass="50144">MANSGSLTATPSPEDAPDTDDSTTRDPRISASSSWECRAGLPSVLRVVSEEKVGAAEELLGPPQNGENVVVLEGCLNNENIAPCFLYLHCDPHGSEEIMSLGIISEARNMELYIGEEYCGTGRGEKVLAIQNGRKNDQVTLYKKYLKLDCPTTSCKVKLLSIKEKNRVLISRILVQVSMKPMPNFSALGSGIDLDRVQAIMESMGSKLSPGAQQLLDMVHFQQKNGLSVGNKLQNIFGRTGSVFRNNHAVAGLQKASDLGRLNHLLNGPSSLKPGSTAGKIPGDLKTYIDKQTPSTDNVFQPPLVLTPQHNTILSQNDFKGLVSSFLQEQTNENSNTPSSTFLLPFLQTVCGQVNRLRTDEKNEHYENKSASMSEDDTAQTVRVEQQPICLYLEKIISRHMEMMEKRLTDYIDMRVQKLQEHLDSKVAAIMGLIQNSKNVAQDHDPTKEGNSSGNI</sequence>
<name>A0ABM1KIZ4_GEKJA</name>
<evidence type="ECO:0000313" key="3">
    <source>
        <dbReference type="RefSeq" id="XP_015273681.1"/>
    </source>
</evidence>
<evidence type="ECO:0000313" key="2">
    <source>
        <dbReference type="Proteomes" id="UP000694871"/>
    </source>
</evidence>